<dbReference type="Pfam" id="PF13424">
    <property type="entry name" value="TPR_12"/>
    <property type="match status" value="1"/>
</dbReference>
<dbReference type="PANTHER" id="PTHR45641:SF1">
    <property type="entry name" value="AAA+ ATPASE DOMAIN-CONTAINING PROTEIN"/>
    <property type="match status" value="1"/>
</dbReference>
<dbReference type="PANTHER" id="PTHR45641">
    <property type="entry name" value="TETRATRICOPEPTIDE REPEAT PROTEIN (AFU_ORTHOLOGUE AFUA_6G03870)"/>
    <property type="match status" value="1"/>
</dbReference>
<gene>
    <name evidence="4" type="ORF">BJG266_LOCUS42424</name>
    <name evidence="5" type="ORF">QVE165_LOCUS59297</name>
</gene>
<keyword evidence="1" id="KW-0677">Repeat</keyword>
<dbReference type="SMART" id="SM00028">
    <property type="entry name" value="TPR"/>
    <property type="match status" value="1"/>
</dbReference>
<dbReference type="PROSITE" id="PS50005">
    <property type="entry name" value="TPR"/>
    <property type="match status" value="1"/>
</dbReference>
<keyword evidence="2 3" id="KW-0802">TPR repeat</keyword>
<reference evidence="5" key="1">
    <citation type="submission" date="2021-02" db="EMBL/GenBank/DDBJ databases">
        <authorList>
            <person name="Nowell W R."/>
        </authorList>
    </citation>
    <scope>NUCLEOTIDE SEQUENCE</scope>
</reference>
<accession>A0A816DSP6</accession>
<evidence type="ECO:0000313" key="6">
    <source>
        <dbReference type="Proteomes" id="UP000663832"/>
    </source>
</evidence>
<feature type="repeat" description="TPR" evidence="3">
    <location>
        <begin position="20"/>
        <end position="53"/>
    </location>
</feature>
<protein>
    <submittedName>
        <fullName evidence="5">Uncharacterized protein</fullName>
    </submittedName>
</protein>
<dbReference type="InterPro" id="IPR019734">
    <property type="entry name" value="TPR_rpt"/>
</dbReference>
<evidence type="ECO:0000313" key="4">
    <source>
        <dbReference type="EMBL" id="CAF1487612.1"/>
    </source>
</evidence>
<feature type="non-terminal residue" evidence="5">
    <location>
        <position position="71"/>
    </location>
</feature>
<keyword evidence="6" id="KW-1185">Reference proteome</keyword>
<dbReference type="InterPro" id="IPR011990">
    <property type="entry name" value="TPR-like_helical_dom_sf"/>
</dbReference>
<evidence type="ECO:0000256" key="3">
    <source>
        <dbReference type="PROSITE-ProRule" id="PRU00339"/>
    </source>
</evidence>
<dbReference type="SUPFAM" id="SSF48452">
    <property type="entry name" value="TPR-like"/>
    <property type="match status" value="1"/>
</dbReference>
<dbReference type="Proteomes" id="UP000663832">
    <property type="component" value="Unassembled WGS sequence"/>
</dbReference>
<dbReference type="Proteomes" id="UP000663877">
    <property type="component" value="Unassembled WGS sequence"/>
</dbReference>
<dbReference type="Gene3D" id="1.25.40.10">
    <property type="entry name" value="Tetratricopeptide repeat domain"/>
    <property type="match status" value="1"/>
</dbReference>
<organism evidence="5 6">
    <name type="scientific">Adineta steineri</name>
    <dbReference type="NCBI Taxonomy" id="433720"/>
    <lineage>
        <taxon>Eukaryota</taxon>
        <taxon>Metazoa</taxon>
        <taxon>Spiralia</taxon>
        <taxon>Gnathifera</taxon>
        <taxon>Rotifera</taxon>
        <taxon>Eurotatoria</taxon>
        <taxon>Bdelloidea</taxon>
        <taxon>Adinetida</taxon>
        <taxon>Adinetidae</taxon>
        <taxon>Adineta</taxon>
    </lineage>
</organism>
<proteinExistence type="predicted"/>
<dbReference type="EMBL" id="CAJNOM010003012">
    <property type="protein sequence ID" value="CAF1640517.1"/>
    <property type="molecule type" value="Genomic_DNA"/>
</dbReference>
<dbReference type="PROSITE" id="PS50293">
    <property type="entry name" value="TPR_REGION"/>
    <property type="match status" value="1"/>
</dbReference>
<name>A0A816DSP6_9BILA</name>
<sequence length="71" mass="7951">MSGSESYQNAAASSDEYKKAISYHQLGLDYCNQGDYENAIRYYEQGLEILQKVLPSNHPDLATSYNNIGLV</sequence>
<evidence type="ECO:0000256" key="1">
    <source>
        <dbReference type="ARBA" id="ARBA00022737"/>
    </source>
</evidence>
<evidence type="ECO:0000313" key="5">
    <source>
        <dbReference type="EMBL" id="CAF1640517.1"/>
    </source>
</evidence>
<dbReference type="OrthoDB" id="5986190at2759"/>
<comment type="caution">
    <text evidence="5">The sequence shown here is derived from an EMBL/GenBank/DDBJ whole genome shotgun (WGS) entry which is preliminary data.</text>
</comment>
<dbReference type="EMBL" id="CAJNOI010002689">
    <property type="protein sequence ID" value="CAF1487612.1"/>
    <property type="molecule type" value="Genomic_DNA"/>
</dbReference>
<dbReference type="AlphaFoldDB" id="A0A816DSP6"/>
<evidence type="ECO:0000256" key="2">
    <source>
        <dbReference type="ARBA" id="ARBA00022803"/>
    </source>
</evidence>